<dbReference type="eggNOG" id="ENOG5033QV7">
    <property type="taxonomic scope" value="Bacteria"/>
</dbReference>
<dbReference type="InterPro" id="IPR001029">
    <property type="entry name" value="Flagellin_N"/>
</dbReference>
<feature type="domain" description="Flagellin N-terminal" evidence="1">
    <location>
        <begin position="13"/>
        <end position="141"/>
    </location>
</feature>
<keyword evidence="2" id="KW-0282">Flagellum</keyword>
<keyword evidence="2" id="KW-0969">Cilium</keyword>
<dbReference type="PANTHER" id="PTHR42792:SF1">
    <property type="entry name" value="FLAGELLAR HOOK-ASSOCIATED PROTEIN 3"/>
    <property type="match status" value="1"/>
</dbReference>
<dbReference type="SUPFAM" id="SSF64518">
    <property type="entry name" value="Phase 1 flagellin"/>
    <property type="match status" value="1"/>
</dbReference>
<gene>
    <name evidence="2" type="ORF">SAMN04487771_102827</name>
</gene>
<dbReference type="AlphaFoldDB" id="A0A1I0FXD3"/>
<evidence type="ECO:0000313" key="2">
    <source>
        <dbReference type="EMBL" id="SET62253.1"/>
    </source>
</evidence>
<reference evidence="2 3" key="1">
    <citation type="submission" date="2016-10" db="EMBL/GenBank/DDBJ databases">
        <authorList>
            <person name="de Groot N.N."/>
        </authorList>
    </citation>
    <scope>NUCLEOTIDE SEQUENCE [LARGE SCALE GENOMIC DNA]</scope>
    <source>
        <strain evidence="2 3">KH1P1</strain>
    </source>
</reference>
<dbReference type="InterPro" id="IPR001492">
    <property type="entry name" value="Flagellin"/>
</dbReference>
<name>A0A1I0FXD3_9FIRM</name>
<sequence length="437" mass="48978">MGIRVTSGTFYKQYAQTVQKLKAEYNHSMEQVSSGQKFASAQDDPLSYYAGMKLDNLYMDADAKDTVSESVKNRLYQQESGARAIQEEMRNINTKLSFINNDSGNTDPSAVNTVINEFKTRSQTIVNDMNATYENYYVFGGNDLTTYPFQLDASGNTFTFNHIFPGDTAASKMEMTLVRGDHINKDDYMISDGNGGMVLDEAAYNAAYEKTDGGYIYSLEYKVTYADGSEATGRDAMTTILRAMSEQGHVDLGYGDIRVRDTLLDTNSGGLNMLTGITSNQVRKLANIDADTGHITGFQDAAYDNLDKYLMDSPVFLTAKAVYTTSDYCAKLEEHGDSNDARTDMHHALGNVIGKWQESENRVSNTYRESGVRYALLENTQKRLQLKMDTYQDEYDDRMGIDPYEAIAKMYSDQYAYNAAMQVGSKIMQNSLFDFVK</sequence>
<dbReference type="Proteomes" id="UP000199820">
    <property type="component" value="Unassembled WGS sequence"/>
</dbReference>
<keyword evidence="3" id="KW-1185">Reference proteome</keyword>
<organism evidence="2 3">
    <name type="scientific">[Clostridium] aminophilum</name>
    <dbReference type="NCBI Taxonomy" id="1526"/>
    <lineage>
        <taxon>Bacteria</taxon>
        <taxon>Bacillati</taxon>
        <taxon>Bacillota</taxon>
        <taxon>Clostridia</taxon>
        <taxon>Lachnospirales</taxon>
        <taxon>Lachnospiraceae</taxon>
    </lineage>
</organism>
<dbReference type="Gene3D" id="1.20.1330.10">
    <property type="entry name" value="f41 fragment of flagellin, N-terminal domain"/>
    <property type="match status" value="1"/>
</dbReference>
<dbReference type="RefSeq" id="WP_083378860.1">
    <property type="nucleotide sequence ID" value="NZ_FOIL01000028.1"/>
</dbReference>
<evidence type="ECO:0000313" key="3">
    <source>
        <dbReference type="Proteomes" id="UP000199820"/>
    </source>
</evidence>
<dbReference type="OrthoDB" id="9810955at2"/>
<protein>
    <submittedName>
        <fullName evidence="2">Flagellin FlgL</fullName>
    </submittedName>
</protein>
<evidence type="ECO:0000259" key="1">
    <source>
        <dbReference type="Pfam" id="PF00669"/>
    </source>
</evidence>
<dbReference type="Pfam" id="PF00669">
    <property type="entry name" value="Flagellin_N"/>
    <property type="match status" value="1"/>
</dbReference>
<proteinExistence type="predicted"/>
<dbReference type="GO" id="GO:0009288">
    <property type="term" value="C:bacterial-type flagellum"/>
    <property type="evidence" value="ECO:0007669"/>
    <property type="project" value="InterPro"/>
</dbReference>
<dbReference type="GO" id="GO:0005198">
    <property type="term" value="F:structural molecule activity"/>
    <property type="evidence" value="ECO:0007669"/>
    <property type="project" value="InterPro"/>
</dbReference>
<dbReference type="EMBL" id="FOIL01000028">
    <property type="protein sequence ID" value="SET62253.1"/>
    <property type="molecule type" value="Genomic_DNA"/>
</dbReference>
<keyword evidence="2" id="KW-0966">Cell projection</keyword>
<dbReference type="PANTHER" id="PTHR42792">
    <property type="entry name" value="FLAGELLIN"/>
    <property type="match status" value="1"/>
</dbReference>
<accession>A0A1I0FXD3</accession>
<dbReference type="STRING" id="1526.SAMN02910262_02171"/>